<feature type="compositionally biased region" description="Polar residues" evidence="1">
    <location>
        <begin position="253"/>
        <end position="265"/>
    </location>
</feature>
<proteinExistence type="predicted"/>
<feature type="domain" description="KRAB" evidence="2">
    <location>
        <begin position="448"/>
        <end position="539"/>
    </location>
</feature>
<dbReference type="Proteomes" id="UP000551758">
    <property type="component" value="Unassembled WGS sequence"/>
</dbReference>
<dbReference type="Pfam" id="PF01352">
    <property type="entry name" value="KRAB"/>
    <property type="match status" value="1"/>
</dbReference>
<dbReference type="InterPro" id="IPR036051">
    <property type="entry name" value="KRAB_dom_sf"/>
</dbReference>
<feature type="compositionally biased region" description="Basic and acidic residues" evidence="1">
    <location>
        <begin position="625"/>
        <end position="634"/>
    </location>
</feature>
<protein>
    <recommendedName>
        <fullName evidence="2">KRAB domain-containing protein</fullName>
    </recommendedName>
</protein>
<dbReference type="PROSITE" id="PS50805">
    <property type="entry name" value="KRAB"/>
    <property type="match status" value="1"/>
</dbReference>
<dbReference type="AlphaFoldDB" id="A0A7J7FE97"/>
<comment type="caution">
    <text evidence="3">The sequence shown here is derived from an EMBL/GenBank/DDBJ whole genome shotgun (WGS) entry which is preliminary data.</text>
</comment>
<dbReference type="CDD" id="cd07765">
    <property type="entry name" value="KRAB_A-box"/>
    <property type="match status" value="1"/>
</dbReference>
<evidence type="ECO:0000313" key="4">
    <source>
        <dbReference type="Proteomes" id="UP000551758"/>
    </source>
</evidence>
<feature type="compositionally biased region" description="Basic and acidic residues" evidence="1">
    <location>
        <begin position="337"/>
        <end position="353"/>
    </location>
</feature>
<feature type="compositionally biased region" description="Basic and acidic residues" evidence="1">
    <location>
        <begin position="266"/>
        <end position="275"/>
    </location>
</feature>
<dbReference type="SMART" id="SM00349">
    <property type="entry name" value="KRAB"/>
    <property type="match status" value="1"/>
</dbReference>
<feature type="region of interest" description="Disordered" evidence="1">
    <location>
        <begin position="243"/>
        <end position="397"/>
    </location>
</feature>
<dbReference type="PANTHER" id="PTHR23232:SF157">
    <property type="entry name" value="ZINC FINGER PROTEIN 525"/>
    <property type="match status" value="1"/>
</dbReference>
<evidence type="ECO:0000259" key="2">
    <source>
        <dbReference type="PROSITE" id="PS50805"/>
    </source>
</evidence>
<organism evidence="3 4">
    <name type="scientific">Diceros bicornis minor</name>
    <name type="common">South-central black rhinoceros</name>
    <dbReference type="NCBI Taxonomy" id="77932"/>
    <lineage>
        <taxon>Eukaryota</taxon>
        <taxon>Metazoa</taxon>
        <taxon>Chordata</taxon>
        <taxon>Craniata</taxon>
        <taxon>Vertebrata</taxon>
        <taxon>Euteleostomi</taxon>
        <taxon>Mammalia</taxon>
        <taxon>Eutheria</taxon>
        <taxon>Laurasiatheria</taxon>
        <taxon>Perissodactyla</taxon>
        <taxon>Rhinocerotidae</taxon>
        <taxon>Diceros</taxon>
    </lineage>
</organism>
<dbReference type="GO" id="GO:0006355">
    <property type="term" value="P:regulation of DNA-templated transcription"/>
    <property type="evidence" value="ECO:0007669"/>
    <property type="project" value="InterPro"/>
</dbReference>
<name>A0A7J7FE97_DICBM</name>
<gene>
    <name evidence="3" type="ORF">HPG69_015573</name>
</gene>
<feature type="compositionally biased region" description="Low complexity" evidence="1">
    <location>
        <begin position="381"/>
        <end position="393"/>
    </location>
</feature>
<dbReference type="InterPro" id="IPR050169">
    <property type="entry name" value="Krueppel_C2H2_ZnF"/>
</dbReference>
<dbReference type="PANTHER" id="PTHR23232">
    <property type="entry name" value="KRAB DOMAIN C2H2 ZINC FINGER"/>
    <property type="match status" value="1"/>
</dbReference>
<feature type="region of interest" description="Disordered" evidence="1">
    <location>
        <begin position="653"/>
        <end position="680"/>
    </location>
</feature>
<sequence length="701" mass="77325">MWRKFPLGNFKKKILWEWDLQSSNGSTAFWTRHQRAVSVRLPGWPVSVYCAGAVSRGWVFPVQGCGSRRFHQKAEEGDCGARGQAGVSRISGCVSGGARHGSVGVTRHVAAVFLGGSPATAKFWILVAGTAPAPRTGHLRTRIFPSQPAIDIYLDILPSELQLLGQLREGRQWEQDVELGGWELAEVAMVEDVLGGGQVAGRAGCAITSNTTTKISIAPKWRTSQTFPTSDFPLAVISLRQPQEAVRRRREQQGTQSHRTVTPQRESNRSTDTHHPPLPFRHHRPEIPVTTGRPYYALPPPPPSVQVGRRVNSVAQRPAGGRAAPNTSKYEFNSPCKAREPRENGREAEDPKSSPKRRSLGRTPRREPPSAGVRRVQVSPAGARGAGACSAGGDPRRGRRARVLWSRGGHCAEAEQGDRAARASGLGARSLAVGSVIHFPRLRHQGLVRFLDVAVDLSQEEWECPGPAQRDLYREVMLENYRNFVSLGKAHSDFQFVTDFHTFPLLFILAISKPAVISLLEPGKEPWVVEKAGWCPDLLSMCETKELSLKSGIFGKESLKWKIIEKVRGQGFEESCFGDDWKYKGFFEREQETSNMSSVSSNLQTHIHFRETKPNQNKSRGATWQEEKHRDEVPRSTAGLRPIPVQILPPLKQAAPQATGSAPGAEVPQGAKQPKAHTKSHMVVTVLTPQKTVTRTPYTQA</sequence>
<accession>A0A7J7FE97</accession>
<dbReference type="SUPFAM" id="SSF109640">
    <property type="entry name" value="KRAB domain (Kruppel-associated box)"/>
    <property type="match status" value="1"/>
</dbReference>
<evidence type="ECO:0000256" key="1">
    <source>
        <dbReference type="SAM" id="MobiDB-lite"/>
    </source>
</evidence>
<keyword evidence="4" id="KW-1185">Reference proteome</keyword>
<feature type="region of interest" description="Disordered" evidence="1">
    <location>
        <begin position="613"/>
        <end position="635"/>
    </location>
</feature>
<dbReference type="EMBL" id="JACDTQ010000768">
    <property type="protein sequence ID" value="KAF5926375.1"/>
    <property type="molecule type" value="Genomic_DNA"/>
</dbReference>
<dbReference type="Gene3D" id="6.10.140.140">
    <property type="match status" value="1"/>
</dbReference>
<evidence type="ECO:0000313" key="3">
    <source>
        <dbReference type="EMBL" id="KAF5926375.1"/>
    </source>
</evidence>
<dbReference type="InterPro" id="IPR001909">
    <property type="entry name" value="KRAB"/>
</dbReference>
<reference evidence="3 4" key="1">
    <citation type="journal article" date="2020" name="Mol. Biol. Evol.">
        <title>Interspecific Gene Flow and the Evolution of Specialization in Black and White Rhinoceros.</title>
        <authorList>
            <person name="Moodley Y."/>
            <person name="Westbury M.V."/>
            <person name="Russo I.M."/>
            <person name="Gopalakrishnan S."/>
            <person name="Rakotoarivelo A."/>
            <person name="Olsen R.A."/>
            <person name="Prost S."/>
            <person name="Tunstall T."/>
            <person name="Ryder O.A."/>
            <person name="Dalen L."/>
            <person name="Bruford M.W."/>
        </authorList>
    </citation>
    <scope>NUCLEOTIDE SEQUENCE [LARGE SCALE GENOMIC DNA]</scope>
    <source>
        <strain evidence="3">SBR-YM</strain>
        <tissue evidence="3">Skin</tissue>
    </source>
</reference>